<keyword evidence="5" id="KW-0190">Covalent protein-DNA linkage</keyword>
<dbReference type="AlphaFoldDB" id="A0A1D3TR27"/>
<organism evidence="9 10">
    <name type="scientific">Anaerobium acetethylicum</name>
    <dbReference type="NCBI Taxonomy" id="1619234"/>
    <lineage>
        <taxon>Bacteria</taxon>
        <taxon>Bacillati</taxon>
        <taxon>Bacillota</taxon>
        <taxon>Clostridia</taxon>
        <taxon>Lachnospirales</taxon>
        <taxon>Lachnospiraceae</taxon>
        <taxon>Anaerobium</taxon>
    </lineage>
</organism>
<evidence type="ECO:0000256" key="5">
    <source>
        <dbReference type="ARBA" id="ARBA00023124"/>
    </source>
</evidence>
<keyword evidence="6" id="KW-0238">DNA-binding</keyword>
<dbReference type="RefSeq" id="WP_091231010.1">
    <property type="nucleotide sequence ID" value="NZ_FMKA01000003.1"/>
</dbReference>
<evidence type="ECO:0000313" key="9">
    <source>
        <dbReference type="EMBL" id="SCP96113.1"/>
    </source>
</evidence>
<dbReference type="InterPro" id="IPR036590">
    <property type="entry name" value="SRAP-like"/>
</dbReference>
<name>A0A1D3TR27_9FIRM</name>
<evidence type="ECO:0000313" key="10">
    <source>
        <dbReference type="Proteomes" id="UP000199315"/>
    </source>
</evidence>
<dbReference type="GO" id="GO:0106300">
    <property type="term" value="P:protein-DNA covalent cross-linking repair"/>
    <property type="evidence" value="ECO:0007669"/>
    <property type="project" value="InterPro"/>
</dbReference>
<evidence type="ECO:0000256" key="8">
    <source>
        <dbReference type="RuleBase" id="RU364100"/>
    </source>
</evidence>
<dbReference type="InterPro" id="IPR003738">
    <property type="entry name" value="SRAP"/>
</dbReference>
<gene>
    <name evidence="9" type="ORF">SAMN05421730_1003198</name>
</gene>
<dbReference type="GO" id="GO:0016829">
    <property type="term" value="F:lyase activity"/>
    <property type="evidence" value="ECO:0007669"/>
    <property type="project" value="UniProtKB-KW"/>
</dbReference>
<accession>A0A1D3TR27</accession>
<dbReference type="PANTHER" id="PTHR13604:SF0">
    <property type="entry name" value="ABASIC SITE PROCESSING PROTEIN HMCES"/>
    <property type="match status" value="1"/>
</dbReference>
<sequence>MCGRYYVDDSTSKEIRKILEQLDAKVKDFPKLTGEIFPSMPAPILAAPDRKIAPDIFKWGFPGFKGKSVIINARSETAFEKPMFRESLLSRRCIIPASGFYEWDSSKNKIFFSVKNSGILYMAGLYNNFKGENRFVILTTEANSSIADVHDRMPLVLTEDAMESWLLDSSGTDRILRSEPPVLARSFDYV</sequence>
<evidence type="ECO:0000256" key="3">
    <source>
        <dbReference type="ARBA" id="ARBA00022763"/>
    </source>
</evidence>
<dbReference type="GO" id="GO:0006508">
    <property type="term" value="P:proteolysis"/>
    <property type="evidence" value="ECO:0007669"/>
    <property type="project" value="UniProtKB-KW"/>
</dbReference>
<dbReference type="Proteomes" id="UP000199315">
    <property type="component" value="Unassembled WGS sequence"/>
</dbReference>
<proteinExistence type="inferred from homology"/>
<reference evidence="9 10" key="1">
    <citation type="submission" date="2016-09" db="EMBL/GenBank/DDBJ databases">
        <authorList>
            <person name="Capua I."/>
            <person name="De Benedictis P."/>
            <person name="Joannis T."/>
            <person name="Lombin L.H."/>
            <person name="Cattoli G."/>
        </authorList>
    </citation>
    <scope>NUCLEOTIDE SEQUENCE [LARGE SCALE GENOMIC DNA]</scope>
    <source>
        <strain evidence="9 10">GluBS11</strain>
    </source>
</reference>
<dbReference type="EMBL" id="FMKA01000003">
    <property type="protein sequence ID" value="SCP96113.1"/>
    <property type="molecule type" value="Genomic_DNA"/>
</dbReference>
<keyword evidence="2 8" id="KW-0645">Protease</keyword>
<comment type="similarity">
    <text evidence="1 8">Belongs to the SOS response-associated peptidase family.</text>
</comment>
<keyword evidence="4 8" id="KW-0378">Hydrolase</keyword>
<dbReference type="PANTHER" id="PTHR13604">
    <property type="entry name" value="DC12-RELATED"/>
    <property type="match status" value="1"/>
</dbReference>
<evidence type="ECO:0000256" key="7">
    <source>
        <dbReference type="ARBA" id="ARBA00023239"/>
    </source>
</evidence>
<dbReference type="EC" id="3.4.-.-" evidence="8"/>
<evidence type="ECO:0000256" key="2">
    <source>
        <dbReference type="ARBA" id="ARBA00022670"/>
    </source>
</evidence>
<evidence type="ECO:0000256" key="6">
    <source>
        <dbReference type="ARBA" id="ARBA00023125"/>
    </source>
</evidence>
<keyword evidence="3" id="KW-0227">DNA damage</keyword>
<keyword evidence="10" id="KW-1185">Reference proteome</keyword>
<dbReference type="SUPFAM" id="SSF143081">
    <property type="entry name" value="BB1717-like"/>
    <property type="match status" value="1"/>
</dbReference>
<protein>
    <recommendedName>
        <fullName evidence="8">Abasic site processing protein</fullName>
        <ecNumber evidence="8">3.4.-.-</ecNumber>
    </recommendedName>
</protein>
<evidence type="ECO:0000256" key="1">
    <source>
        <dbReference type="ARBA" id="ARBA00008136"/>
    </source>
</evidence>
<dbReference type="OrthoDB" id="9782620at2"/>
<dbReference type="STRING" id="1619234.SAMN05421730_1003198"/>
<dbReference type="Pfam" id="PF02586">
    <property type="entry name" value="SRAP"/>
    <property type="match status" value="1"/>
</dbReference>
<dbReference type="GO" id="GO:0003697">
    <property type="term" value="F:single-stranded DNA binding"/>
    <property type="evidence" value="ECO:0007669"/>
    <property type="project" value="InterPro"/>
</dbReference>
<keyword evidence="7" id="KW-0456">Lyase</keyword>
<dbReference type="GO" id="GO:0008233">
    <property type="term" value="F:peptidase activity"/>
    <property type="evidence" value="ECO:0007669"/>
    <property type="project" value="UniProtKB-KW"/>
</dbReference>
<dbReference type="Gene3D" id="3.90.1680.10">
    <property type="entry name" value="SOS response associated peptidase-like"/>
    <property type="match status" value="1"/>
</dbReference>
<evidence type="ECO:0000256" key="4">
    <source>
        <dbReference type="ARBA" id="ARBA00022801"/>
    </source>
</evidence>